<feature type="compositionally biased region" description="Basic residues" evidence="1">
    <location>
        <begin position="1296"/>
        <end position="1309"/>
    </location>
</feature>
<evidence type="ECO:0000259" key="3">
    <source>
        <dbReference type="PROSITE" id="PS50105"/>
    </source>
</evidence>
<dbReference type="SUPFAM" id="SSF47769">
    <property type="entry name" value="SAM/Pointed domain"/>
    <property type="match status" value="1"/>
</dbReference>
<organism evidence="4 5">
    <name type="scientific">Hondaea fermentalgiana</name>
    <dbReference type="NCBI Taxonomy" id="2315210"/>
    <lineage>
        <taxon>Eukaryota</taxon>
        <taxon>Sar</taxon>
        <taxon>Stramenopiles</taxon>
        <taxon>Bigyra</taxon>
        <taxon>Labyrinthulomycetes</taxon>
        <taxon>Thraustochytrida</taxon>
        <taxon>Thraustochytriidae</taxon>
        <taxon>Hondaea</taxon>
    </lineage>
</organism>
<feature type="compositionally biased region" description="Low complexity" evidence="1">
    <location>
        <begin position="1208"/>
        <end position="1217"/>
    </location>
</feature>
<comment type="caution">
    <text evidence="4">The sequence shown here is derived from an EMBL/GenBank/DDBJ whole genome shotgun (WGS) entry which is preliminary data.</text>
</comment>
<dbReference type="GO" id="GO:0046513">
    <property type="term" value="P:ceramide biosynthetic process"/>
    <property type="evidence" value="ECO:0007669"/>
    <property type="project" value="TreeGrafter"/>
</dbReference>
<keyword evidence="2" id="KW-1133">Transmembrane helix</keyword>
<feature type="domain" description="SAM" evidence="3">
    <location>
        <begin position="1220"/>
        <end position="1286"/>
    </location>
</feature>
<dbReference type="GO" id="GO:0016020">
    <property type="term" value="C:membrane"/>
    <property type="evidence" value="ECO:0007669"/>
    <property type="project" value="GOC"/>
</dbReference>
<dbReference type="PROSITE" id="PS50105">
    <property type="entry name" value="SAM_DOMAIN"/>
    <property type="match status" value="1"/>
</dbReference>
<feature type="compositionally biased region" description="Low complexity" evidence="1">
    <location>
        <begin position="1062"/>
        <end position="1075"/>
    </location>
</feature>
<dbReference type="OrthoDB" id="200948at2759"/>
<keyword evidence="5" id="KW-1185">Reference proteome</keyword>
<feature type="transmembrane region" description="Helical" evidence="2">
    <location>
        <begin position="241"/>
        <end position="261"/>
    </location>
</feature>
<proteinExistence type="predicted"/>
<evidence type="ECO:0000256" key="2">
    <source>
        <dbReference type="SAM" id="Phobius"/>
    </source>
</evidence>
<dbReference type="GO" id="GO:0042284">
    <property type="term" value="F:sphingolipid delta-4 desaturase activity"/>
    <property type="evidence" value="ECO:0007669"/>
    <property type="project" value="TreeGrafter"/>
</dbReference>
<feature type="transmembrane region" description="Helical" evidence="2">
    <location>
        <begin position="355"/>
        <end position="376"/>
    </location>
</feature>
<feature type="transmembrane region" description="Helical" evidence="2">
    <location>
        <begin position="208"/>
        <end position="229"/>
    </location>
</feature>
<dbReference type="InterPro" id="IPR013761">
    <property type="entry name" value="SAM/pointed_sf"/>
</dbReference>
<dbReference type="Proteomes" id="UP000241890">
    <property type="component" value="Unassembled WGS sequence"/>
</dbReference>
<gene>
    <name evidence="4" type="ORF">FCC1311_025172</name>
</gene>
<dbReference type="PANTHER" id="PTHR12879">
    <property type="entry name" value="SPHINGOLIPID DELTA 4 DESATURASE/C-4 HYDROXYLASE PROTEIN DES2"/>
    <property type="match status" value="1"/>
</dbReference>
<evidence type="ECO:0000313" key="4">
    <source>
        <dbReference type="EMBL" id="GBG26296.1"/>
    </source>
</evidence>
<dbReference type="Gene3D" id="1.10.150.50">
    <property type="entry name" value="Transcription Factor, Ets-1"/>
    <property type="match status" value="1"/>
</dbReference>
<feature type="compositionally biased region" description="Basic and acidic residues" evidence="1">
    <location>
        <begin position="1021"/>
        <end position="1032"/>
    </location>
</feature>
<feature type="transmembrane region" description="Helical" evidence="2">
    <location>
        <begin position="388"/>
        <end position="411"/>
    </location>
</feature>
<feature type="compositionally biased region" description="Basic and acidic residues" evidence="1">
    <location>
        <begin position="1324"/>
        <end position="1333"/>
    </location>
</feature>
<feature type="transmembrane region" description="Helical" evidence="2">
    <location>
        <begin position="182"/>
        <end position="202"/>
    </location>
</feature>
<dbReference type="InParanoid" id="A0A2R5G5I5"/>
<evidence type="ECO:0000313" key="5">
    <source>
        <dbReference type="Proteomes" id="UP000241890"/>
    </source>
</evidence>
<feature type="region of interest" description="Disordered" evidence="1">
    <location>
        <begin position="1168"/>
        <end position="1217"/>
    </location>
</feature>
<accession>A0A2R5G5I5</accession>
<dbReference type="InterPro" id="IPR001660">
    <property type="entry name" value="SAM"/>
</dbReference>
<keyword evidence="2" id="KW-0472">Membrane</keyword>
<sequence>MTRLADAGMHTTCLCLGKWARGALFDARKCLAKESSSPSSPETAWIAEYEDQVDLLEAVAHLSMGHLSGTLQTVNRVIKRNADSFAVARCLQLRAHVMVLVGVDKLGEEDIRECLRVLQGGTWRLSLDGDDLAPAVLPPIPDMQMAFSAADWHRTRRKLMQDRYPEIKQLYETRSGFPGDGFYEAVLLLAIFASHVCMVFVVSYLQSALAVLMLSATFGAAAVYGFQALNHDLSHVTRVPGIRYLAMVLSSSLCVFPWAMYYQNYHAVHHAFTGTDMDRDGDILFQPWYSPPRFEVLVNRTRPRRSRFVLKRWSEYFEDEAALEAHEALVREFADAGDKYWAWSIDLSSSWQTRFLWSVIVPTFMYVMFLVRKLLLDRAHRPMIQYEGLMLIAQILCWRVGGIYALAYVWLSGSFSHGGACHPYFGFWLIQHENTWRQPELDEDLFQFKEALSMHKTWRPQAQPTISYTGSCLWQYANFGELQHVEHHDFPMIPARHYPLLRTMAPEFFQNLVTRDSIIDAIKTWLFAPSDETWMQQHGDFARRDVFIEDLWMRRYRFPDDTEEAAEALLDRITNPHHRSVTMGTCYACSGPIRAVGRNSRGLIVVRGAALSVLEQDPVQVLARVRKSKRGAGLTSCRAEVEVIIGDTPARVTDKQRLEVRVPPRMPVIDWFETELAPQFVHGPVRAQVIEDEQDITLYFDSRFMFDCFAAGSDERFENLDQLSDIAQYEFAQSVALDYFGPRRVPSHFRRRQAILVRVHSLIKRHWLRFAWTRLMQRASPSRKVNERLVDLLTRNFARNRRHRCLREVFQAWSTASANRKRRHSLVGRLVNKASFAQKNLAFQALFRNALRSKMDELVYDNQPSQTVNKLISSARREGLDSQGVLSPQSILKYLMERHLDIEGDLVNQVMRSPVKKQQKGSPDVMTPVAKTCVPLPAFGNENADFSRQGHLFREGDESPNEAVGTPSTEMPDAQLPEDDASMISCEDPAFGPSSESEIAGAGYTSCFADTSSKRGNGAMRSEDAEASRRITDSSISSGDSALSAWRQQARGNQERARGVQLGASFSADLSGSSSVRDSLDPLSHACNGGVSGAETERARTQNAKLGHRGWHGRAMERKAAMSRTPLSAGLVSKWQVMSSPSSANSSSSQETYLVGPSTRMRNLSAYEIPETPGPESDSQSSSFTSPALASSAASYNKRRQRQRQEQESQSSASSLGSGVVQLLQTLGLDGFVDRFVEEELTDLSLLVRMCVADKREFKETLREMGIMKIGQRERIVRALLEEHENMQETSSRKSSASKKSKRKKKRKTPKFEQPNVVRALQDSQRRETEANRKISSQSQIQLKKISKKVLQTVQGPLSTSVPRSAQIVAPIDTSKAKQLRAVFRPSGEVEGFQLRCDYYRRLGLKV</sequence>
<feature type="compositionally biased region" description="Low complexity" evidence="1">
    <location>
        <begin position="1179"/>
        <end position="1195"/>
    </location>
</feature>
<name>A0A2R5G5I5_9STRA</name>
<feature type="region of interest" description="Disordered" evidence="1">
    <location>
        <begin position="952"/>
        <end position="974"/>
    </location>
</feature>
<feature type="region of interest" description="Disordered" evidence="1">
    <location>
        <begin position="1283"/>
        <end position="1338"/>
    </location>
</feature>
<keyword evidence="2" id="KW-0812">Transmembrane</keyword>
<dbReference type="PANTHER" id="PTHR12879:SF8">
    <property type="entry name" value="SPHINGOLIPID DELTA(4)-DESATURASE DES1"/>
    <property type="match status" value="1"/>
</dbReference>
<dbReference type="CDD" id="cd09487">
    <property type="entry name" value="SAM_superfamily"/>
    <property type="match status" value="1"/>
</dbReference>
<protein>
    <submittedName>
        <fullName evidence="4">Sphingolipid delta4-desaturase DES1</fullName>
    </submittedName>
</protein>
<evidence type="ECO:0000256" key="1">
    <source>
        <dbReference type="SAM" id="MobiDB-lite"/>
    </source>
</evidence>
<feature type="region of interest" description="Disordered" evidence="1">
    <location>
        <begin position="1010"/>
        <end position="1097"/>
    </location>
</feature>
<feature type="compositionally biased region" description="Low complexity" evidence="1">
    <location>
        <begin position="1033"/>
        <end position="1044"/>
    </location>
</feature>
<reference evidence="4 5" key="1">
    <citation type="submission" date="2017-12" db="EMBL/GenBank/DDBJ databases">
        <title>Sequencing, de novo assembly and annotation of complete genome of a new Thraustochytrid species, strain FCC1311.</title>
        <authorList>
            <person name="Sedici K."/>
            <person name="Godart F."/>
            <person name="Aiese Cigliano R."/>
            <person name="Sanseverino W."/>
            <person name="Barakat M."/>
            <person name="Ortet P."/>
            <person name="Marechal E."/>
            <person name="Cagnac O."/>
            <person name="Amato A."/>
        </authorList>
    </citation>
    <scope>NUCLEOTIDE SEQUENCE [LARGE SCALE GENOMIC DNA]</scope>
</reference>
<dbReference type="EMBL" id="BEYU01000019">
    <property type="protein sequence ID" value="GBG26296.1"/>
    <property type="molecule type" value="Genomic_DNA"/>
</dbReference>